<proteinExistence type="predicted"/>
<dbReference type="EMBL" id="KQ768849">
    <property type="protein sequence ID" value="OAD53037.1"/>
    <property type="molecule type" value="Genomic_DNA"/>
</dbReference>
<dbReference type="AlphaFoldDB" id="A0A310S627"/>
<protein>
    <submittedName>
        <fullName evidence="1">Peptidyl-prolyl cis-trans isomerase ppi1</fullName>
    </submittedName>
</protein>
<name>A0A310S627_9HYME</name>
<keyword evidence="2" id="KW-1185">Reference proteome</keyword>
<evidence type="ECO:0000313" key="2">
    <source>
        <dbReference type="Proteomes" id="UP000250275"/>
    </source>
</evidence>
<reference evidence="1 2" key="1">
    <citation type="submission" date="2015-07" db="EMBL/GenBank/DDBJ databases">
        <title>The genome of Eufriesea mexicana.</title>
        <authorList>
            <person name="Pan H."/>
            <person name="Kapheim K."/>
        </authorList>
    </citation>
    <scope>NUCLEOTIDE SEQUENCE [LARGE SCALE GENOMIC DNA]</scope>
    <source>
        <strain evidence="1">0111107269</strain>
        <tissue evidence="1">Whole body</tissue>
    </source>
</reference>
<gene>
    <name evidence="1" type="ORF">WN48_10892</name>
</gene>
<dbReference type="Proteomes" id="UP000250275">
    <property type="component" value="Unassembled WGS sequence"/>
</dbReference>
<dbReference type="GO" id="GO:0016853">
    <property type="term" value="F:isomerase activity"/>
    <property type="evidence" value="ECO:0007669"/>
    <property type="project" value="UniProtKB-KW"/>
</dbReference>
<sequence length="140" mass="15375">MIIENLDNNARFTESLELTASEEEGALQVLWLVRSFYEVRGDDPTGTGKGRVSIYGEYFDGVVHDDLKHTGKSVFPLVVDRTEGGPSVRESDASQEGRNVFHDEVYWWRKASPSKGVAGGSPAHCQPNPKCCCLLSNISG</sequence>
<accession>A0A310S627</accession>
<keyword evidence="1" id="KW-0413">Isomerase</keyword>
<organism evidence="1 2">
    <name type="scientific">Eufriesea mexicana</name>
    <dbReference type="NCBI Taxonomy" id="516756"/>
    <lineage>
        <taxon>Eukaryota</taxon>
        <taxon>Metazoa</taxon>
        <taxon>Ecdysozoa</taxon>
        <taxon>Arthropoda</taxon>
        <taxon>Hexapoda</taxon>
        <taxon>Insecta</taxon>
        <taxon>Pterygota</taxon>
        <taxon>Neoptera</taxon>
        <taxon>Endopterygota</taxon>
        <taxon>Hymenoptera</taxon>
        <taxon>Apocrita</taxon>
        <taxon>Aculeata</taxon>
        <taxon>Apoidea</taxon>
        <taxon>Anthophila</taxon>
        <taxon>Apidae</taxon>
        <taxon>Eufriesea</taxon>
    </lineage>
</organism>
<evidence type="ECO:0000313" key="1">
    <source>
        <dbReference type="EMBL" id="OAD53037.1"/>
    </source>
</evidence>